<dbReference type="NCBIfam" id="TIGR02937">
    <property type="entry name" value="sigma70-ECF"/>
    <property type="match status" value="1"/>
</dbReference>
<dbReference type="EMBL" id="CP000884">
    <property type="protein sequence ID" value="ABX32704.1"/>
    <property type="molecule type" value="Genomic_DNA"/>
</dbReference>
<comment type="similarity">
    <text evidence="1">Belongs to the sigma-70 factor family. ECF subfamily.</text>
</comment>
<keyword evidence="3" id="KW-0731">Sigma factor</keyword>
<dbReference type="InterPro" id="IPR013249">
    <property type="entry name" value="RNA_pol_sigma70_r4_t2"/>
</dbReference>
<dbReference type="PANTHER" id="PTHR43133:SF8">
    <property type="entry name" value="RNA POLYMERASE SIGMA FACTOR HI_1459-RELATED"/>
    <property type="match status" value="1"/>
</dbReference>
<proteinExistence type="inferred from homology"/>
<feature type="domain" description="RNA polymerase sigma factor 70 region 4 type 2" evidence="7">
    <location>
        <begin position="110"/>
        <end position="161"/>
    </location>
</feature>
<dbReference type="CDD" id="cd06171">
    <property type="entry name" value="Sigma70_r4"/>
    <property type="match status" value="1"/>
</dbReference>
<dbReference type="Proteomes" id="UP000000784">
    <property type="component" value="Chromosome"/>
</dbReference>
<dbReference type="Pfam" id="PF08281">
    <property type="entry name" value="Sigma70_r4_2"/>
    <property type="match status" value="1"/>
</dbReference>
<keyword evidence="5" id="KW-0804">Transcription</keyword>
<dbReference type="InterPro" id="IPR007627">
    <property type="entry name" value="RNA_pol_sigma70_r2"/>
</dbReference>
<evidence type="ECO:0000313" key="9">
    <source>
        <dbReference type="Proteomes" id="UP000000784"/>
    </source>
</evidence>
<dbReference type="InterPro" id="IPR013325">
    <property type="entry name" value="RNA_pol_sigma_r2"/>
</dbReference>
<keyword evidence="9" id="KW-1185">Reference proteome</keyword>
<evidence type="ECO:0000256" key="3">
    <source>
        <dbReference type="ARBA" id="ARBA00023082"/>
    </source>
</evidence>
<evidence type="ECO:0000259" key="7">
    <source>
        <dbReference type="Pfam" id="PF08281"/>
    </source>
</evidence>
<evidence type="ECO:0000256" key="1">
    <source>
        <dbReference type="ARBA" id="ARBA00010641"/>
    </source>
</evidence>
<dbReference type="InterPro" id="IPR013324">
    <property type="entry name" value="RNA_pol_sigma_r3/r4-like"/>
</dbReference>
<dbReference type="GO" id="GO:0016987">
    <property type="term" value="F:sigma factor activity"/>
    <property type="evidence" value="ECO:0007669"/>
    <property type="project" value="UniProtKB-KW"/>
</dbReference>
<dbReference type="AlphaFoldDB" id="A9BQK2"/>
<reference evidence="9" key="2">
    <citation type="submission" date="2007-11" db="EMBL/GenBank/DDBJ databases">
        <title>Complete sequence of Delftia acidovorans DSM 14801 / SPH-1.</title>
        <authorList>
            <person name="Copeland A."/>
            <person name="Lucas S."/>
            <person name="Lapidus A."/>
            <person name="Barry K."/>
            <person name="Glavina del Rio T."/>
            <person name="Dalin E."/>
            <person name="Tice H."/>
            <person name="Pitluck S."/>
            <person name="Lowry S."/>
            <person name="Clum A."/>
            <person name="Schmutz J."/>
            <person name="Larimer F."/>
            <person name="Land M."/>
            <person name="Hauser L."/>
            <person name="Kyrpides N."/>
            <person name="Kim E."/>
            <person name="Schleheck D."/>
            <person name="Richardson P."/>
        </authorList>
    </citation>
    <scope>NUCLEOTIDE SEQUENCE [LARGE SCALE GENOMIC DNA]</scope>
    <source>
        <strain evidence="9">DSM 14801 / SPH-1</strain>
    </source>
</reference>
<dbReference type="Gene3D" id="1.10.1740.10">
    <property type="match status" value="1"/>
</dbReference>
<dbReference type="Pfam" id="PF04542">
    <property type="entry name" value="Sigma70_r2"/>
    <property type="match status" value="1"/>
</dbReference>
<dbReference type="SUPFAM" id="SSF88659">
    <property type="entry name" value="Sigma3 and sigma4 domains of RNA polymerase sigma factors"/>
    <property type="match status" value="1"/>
</dbReference>
<reference evidence="8 9" key="1">
    <citation type="journal article" date="2004" name="Appl. Environ. Microbiol.">
        <title>Mineralization of individual congeners of linear alkylbenzenesulfonate by defined pairs of heterotrophic bacteria.</title>
        <authorList>
            <person name="Schleheck D."/>
            <person name="Knepper T.P."/>
            <person name="Fischer K."/>
            <person name="Cook A.M."/>
        </authorList>
    </citation>
    <scope>NUCLEOTIDE SEQUENCE [LARGE SCALE GENOMIC DNA]</scope>
    <source>
        <strain evidence="9">DSM 14801 / SPH-1</strain>
    </source>
</reference>
<dbReference type="Gene3D" id="1.10.10.10">
    <property type="entry name" value="Winged helix-like DNA-binding domain superfamily/Winged helix DNA-binding domain"/>
    <property type="match status" value="1"/>
</dbReference>
<dbReference type="eggNOG" id="COG1595">
    <property type="taxonomic scope" value="Bacteria"/>
</dbReference>
<dbReference type="GO" id="GO:0006352">
    <property type="term" value="P:DNA-templated transcription initiation"/>
    <property type="evidence" value="ECO:0007669"/>
    <property type="project" value="InterPro"/>
</dbReference>
<accession>A9BQK2</accession>
<dbReference type="InterPro" id="IPR036388">
    <property type="entry name" value="WH-like_DNA-bd_sf"/>
</dbReference>
<dbReference type="KEGG" id="dac:Daci_0057"/>
<evidence type="ECO:0000256" key="5">
    <source>
        <dbReference type="ARBA" id="ARBA00023163"/>
    </source>
</evidence>
<keyword evidence="4" id="KW-0238">DNA-binding</keyword>
<evidence type="ECO:0000313" key="8">
    <source>
        <dbReference type="EMBL" id="ABX32704.1"/>
    </source>
</evidence>
<feature type="domain" description="RNA polymerase sigma-70 region 2" evidence="6">
    <location>
        <begin position="18"/>
        <end position="79"/>
    </location>
</feature>
<evidence type="ECO:0000259" key="6">
    <source>
        <dbReference type="Pfam" id="PF04542"/>
    </source>
</evidence>
<dbReference type="PANTHER" id="PTHR43133">
    <property type="entry name" value="RNA POLYMERASE ECF-TYPE SIGMA FACTO"/>
    <property type="match status" value="1"/>
</dbReference>
<protein>
    <submittedName>
        <fullName evidence="8">RNA polymerase, sigma-24 subunit, ECF subfamily</fullName>
    </submittedName>
</protein>
<dbReference type="InterPro" id="IPR014284">
    <property type="entry name" value="RNA_pol_sigma-70_dom"/>
</dbReference>
<dbReference type="HOGENOM" id="CLU_047691_3_1_4"/>
<name>A9BQK2_DELAS</name>
<sequence length="196" mass="22136">MLLCRMISTAESRYNQWVREHYRFLLRSAWALTGSRALAEDVVQDCFTSAWRFRHQLREAAMARAWLFQIMRRHAFRHLAPSAHLVSDDEALDQHPAPTPSPSALDDRLDVVKALARIAPIHREVLVLYYFDDMPTAQMAEALDIAPGTVLSRLSRARDALKAALEQAAPAPAPETASVIPLRPTPLRATRYQGLK</sequence>
<dbReference type="GO" id="GO:0003677">
    <property type="term" value="F:DNA binding"/>
    <property type="evidence" value="ECO:0007669"/>
    <property type="project" value="UniProtKB-KW"/>
</dbReference>
<dbReference type="STRING" id="398578.Daci_0057"/>
<keyword evidence="2" id="KW-0805">Transcription regulation</keyword>
<evidence type="ECO:0000256" key="4">
    <source>
        <dbReference type="ARBA" id="ARBA00023125"/>
    </source>
</evidence>
<gene>
    <name evidence="8" type="ordered locus">Daci_0057</name>
</gene>
<organism evidence="8 9">
    <name type="scientific">Delftia acidovorans (strain DSM 14801 / SPH-1)</name>
    <dbReference type="NCBI Taxonomy" id="398578"/>
    <lineage>
        <taxon>Bacteria</taxon>
        <taxon>Pseudomonadati</taxon>
        <taxon>Pseudomonadota</taxon>
        <taxon>Betaproteobacteria</taxon>
        <taxon>Burkholderiales</taxon>
        <taxon>Comamonadaceae</taxon>
        <taxon>Delftia</taxon>
    </lineage>
</organism>
<evidence type="ECO:0000256" key="2">
    <source>
        <dbReference type="ARBA" id="ARBA00023015"/>
    </source>
</evidence>
<dbReference type="InterPro" id="IPR039425">
    <property type="entry name" value="RNA_pol_sigma-70-like"/>
</dbReference>
<dbReference type="SUPFAM" id="SSF88946">
    <property type="entry name" value="Sigma2 domain of RNA polymerase sigma factors"/>
    <property type="match status" value="1"/>
</dbReference>